<dbReference type="InterPro" id="IPR016024">
    <property type="entry name" value="ARM-type_fold"/>
</dbReference>
<dbReference type="SUPFAM" id="SSF48371">
    <property type="entry name" value="ARM repeat"/>
    <property type="match status" value="1"/>
</dbReference>
<comment type="subcellular location">
    <subcellularLocation>
        <location evidence="2">Chromosome</location>
        <location evidence="2">Telomere</location>
    </subcellularLocation>
    <subcellularLocation>
        <location evidence="1">Nucleus</location>
    </subcellularLocation>
</comment>
<sequence>MEPEARAFLLLSRQIEEIKTLPERSTAYVALLQLLRSGAPDHPPSVEALSRSSPSLLHLLLSDIHHCDEETAAYALRCLGFMLYHPSIVETIPEEVAILALESLVKLITTTKMKAICNLGVWCVSIQQISGLVVEPRLALILKAAIHALDNPFGSLSTTYEATQVLMKLSTQYGVEMRSMSNIWVPPLYRRLISNDKRERDMAERCLLKTKSIICPPTLILSTVVISDLKQKLLPNMWQMMDISQDYKQKVLIIQAWGWYICLLGSDALNDRHLVNKMLKVPERTFIHSDIQVQIATLFAWESFIDALLPPLMIECGLNIIHSMIQHRGPAPSSDEKIIGLLRRIKVLMTPLYSIILSKCDLSVRLRCLLTWRCLLHKLDVLVNHPSVIKTIFWQILEVILSRGPDDENLYLWNSCIDLLDQFLLAKVKVGETIVNSEEQSAFPAKQAISGSNTKTNALLLDHPIKWLPWNISDLDYHLNKVLSIIQPEQTKIMTSDQRCLTVDAALKIFRSILQGVQIEVKKFSDHRDKIQDYVTTLCKFRKLVCEATTLNHNGNQLKDFSWVHAQFTKVIRDELEPSLLSSYILD</sequence>
<gene>
    <name evidence="8" type="ORF">Cni_G00307</name>
</gene>
<evidence type="ECO:0000256" key="2">
    <source>
        <dbReference type="ARBA" id="ARBA00004574"/>
    </source>
</evidence>
<keyword evidence="3" id="KW-0158">Chromosome</keyword>
<evidence type="ECO:0000313" key="9">
    <source>
        <dbReference type="Proteomes" id="UP001327560"/>
    </source>
</evidence>
<protein>
    <recommendedName>
        <fullName evidence="7">Telomere-associated protein Rif1 N-terminal domain-containing protein</fullName>
    </recommendedName>
</protein>
<dbReference type="Proteomes" id="UP001327560">
    <property type="component" value="Chromosome 1"/>
</dbReference>
<dbReference type="EMBL" id="CP136890">
    <property type="protein sequence ID" value="WOK91616.1"/>
    <property type="molecule type" value="Genomic_DNA"/>
</dbReference>
<evidence type="ECO:0000256" key="5">
    <source>
        <dbReference type="ARBA" id="ARBA00023242"/>
    </source>
</evidence>
<dbReference type="Pfam" id="PF12231">
    <property type="entry name" value="Rif1_N"/>
    <property type="match status" value="1"/>
</dbReference>
<accession>A0AAQ3JMG7</accession>
<keyword evidence="9" id="KW-1185">Reference proteome</keyword>
<keyword evidence="4" id="KW-0779">Telomere</keyword>
<evidence type="ECO:0000256" key="4">
    <source>
        <dbReference type="ARBA" id="ARBA00022895"/>
    </source>
</evidence>
<evidence type="ECO:0000259" key="7">
    <source>
        <dbReference type="Pfam" id="PF12231"/>
    </source>
</evidence>
<proteinExistence type="predicted"/>
<feature type="domain" description="Telomere-associated protein Rif1 N-terminal" evidence="7">
    <location>
        <begin position="22"/>
        <end position="310"/>
    </location>
</feature>
<dbReference type="InterPro" id="IPR022031">
    <property type="entry name" value="Rif1_N"/>
</dbReference>
<dbReference type="GO" id="GO:0000781">
    <property type="term" value="C:chromosome, telomeric region"/>
    <property type="evidence" value="ECO:0007669"/>
    <property type="project" value="UniProtKB-SubCell"/>
</dbReference>
<evidence type="ECO:0000256" key="6">
    <source>
        <dbReference type="ARBA" id="ARBA00023306"/>
    </source>
</evidence>
<dbReference type="PANTHER" id="PTHR22928:SF3">
    <property type="entry name" value="TELOMERE-ASSOCIATED PROTEIN RIF1"/>
    <property type="match status" value="1"/>
</dbReference>
<keyword evidence="5" id="KW-0539">Nucleus</keyword>
<keyword evidence="6" id="KW-0131">Cell cycle</keyword>
<evidence type="ECO:0000313" key="8">
    <source>
        <dbReference type="EMBL" id="WOK91616.1"/>
    </source>
</evidence>
<dbReference type="AlphaFoldDB" id="A0AAQ3JMG7"/>
<dbReference type="GO" id="GO:0005634">
    <property type="term" value="C:nucleus"/>
    <property type="evidence" value="ECO:0007669"/>
    <property type="project" value="UniProtKB-SubCell"/>
</dbReference>
<evidence type="ECO:0000256" key="3">
    <source>
        <dbReference type="ARBA" id="ARBA00022454"/>
    </source>
</evidence>
<evidence type="ECO:0000256" key="1">
    <source>
        <dbReference type="ARBA" id="ARBA00004123"/>
    </source>
</evidence>
<organism evidence="8 9">
    <name type="scientific">Canna indica</name>
    <name type="common">Indian-shot</name>
    <dbReference type="NCBI Taxonomy" id="4628"/>
    <lineage>
        <taxon>Eukaryota</taxon>
        <taxon>Viridiplantae</taxon>
        <taxon>Streptophyta</taxon>
        <taxon>Embryophyta</taxon>
        <taxon>Tracheophyta</taxon>
        <taxon>Spermatophyta</taxon>
        <taxon>Magnoliopsida</taxon>
        <taxon>Liliopsida</taxon>
        <taxon>Zingiberales</taxon>
        <taxon>Cannaceae</taxon>
        <taxon>Canna</taxon>
    </lineage>
</organism>
<dbReference type="PANTHER" id="PTHR22928">
    <property type="entry name" value="TELOMERE-ASSOCIATED PROTEIN RIF1"/>
    <property type="match status" value="1"/>
</dbReference>
<name>A0AAQ3JMG7_9LILI</name>
<dbReference type="GO" id="GO:0000723">
    <property type="term" value="P:telomere maintenance"/>
    <property type="evidence" value="ECO:0007669"/>
    <property type="project" value="TreeGrafter"/>
</dbReference>
<reference evidence="8 9" key="1">
    <citation type="submission" date="2023-10" db="EMBL/GenBank/DDBJ databases">
        <title>Chromosome-scale genome assembly provides insights into flower coloration mechanisms of Canna indica.</title>
        <authorList>
            <person name="Li C."/>
        </authorList>
    </citation>
    <scope>NUCLEOTIDE SEQUENCE [LARGE SCALE GENOMIC DNA]</scope>
    <source>
        <tissue evidence="8">Flower</tissue>
    </source>
</reference>